<evidence type="ECO:0000256" key="2">
    <source>
        <dbReference type="ARBA" id="ARBA00012825"/>
    </source>
</evidence>
<dbReference type="GO" id="GO:0016851">
    <property type="term" value="F:magnesium chelatase activity"/>
    <property type="evidence" value="ECO:0007669"/>
    <property type="project" value="UniProtKB-EC"/>
</dbReference>
<evidence type="ECO:0000313" key="12">
    <source>
        <dbReference type="EMBL" id="CAD9039926.1"/>
    </source>
</evidence>
<evidence type="ECO:0000256" key="3">
    <source>
        <dbReference type="ARBA" id="ARBA00022531"/>
    </source>
</evidence>
<dbReference type="Pfam" id="PF02514">
    <property type="entry name" value="CobN-Mg_chel"/>
    <property type="match status" value="1"/>
</dbReference>
<protein>
    <recommendedName>
        <fullName evidence="2">magnesium chelatase</fullName>
        <ecNumber evidence="2">6.6.1.1</ecNumber>
    </recommendedName>
</protein>
<gene>
    <name evidence="12" type="ORF">EGYM00392_LOCUS51092</name>
</gene>
<evidence type="ECO:0000259" key="10">
    <source>
        <dbReference type="Pfam" id="PF02514"/>
    </source>
</evidence>
<feature type="domain" description="Magnesium chelatase subunit H N-terminal" evidence="11">
    <location>
        <begin position="1"/>
        <end position="70"/>
    </location>
</feature>
<keyword evidence="7" id="KW-0149">Chlorophyll biosynthesis</keyword>
<evidence type="ECO:0000259" key="11">
    <source>
        <dbReference type="Pfam" id="PF11965"/>
    </source>
</evidence>
<comment type="pathway">
    <text evidence="8">Porphyrin-containing compound metabolism.</text>
</comment>
<dbReference type="EC" id="6.6.1.1" evidence="2"/>
<evidence type="ECO:0000256" key="6">
    <source>
        <dbReference type="ARBA" id="ARBA00022840"/>
    </source>
</evidence>
<proteinExistence type="inferred from homology"/>
<name>A0A7S1JD21_9EUGL</name>
<evidence type="ECO:0000256" key="5">
    <source>
        <dbReference type="ARBA" id="ARBA00022741"/>
    </source>
</evidence>
<comment type="catalytic activity">
    <reaction evidence="9">
        <text>protoporphyrin IX + Mg(2+) + ATP + H2O = Mg-protoporphyrin IX + ADP + phosphate + 3 H(+)</text>
        <dbReference type="Rhea" id="RHEA:13961"/>
        <dbReference type="ChEBI" id="CHEBI:15377"/>
        <dbReference type="ChEBI" id="CHEBI:15378"/>
        <dbReference type="ChEBI" id="CHEBI:18420"/>
        <dbReference type="ChEBI" id="CHEBI:30616"/>
        <dbReference type="ChEBI" id="CHEBI:43474"/>
        <dbReference type="ChEBI" id="CHEBI:57306"/>
        <dbReference type="ChEBI" id="CHEBI:60492"/>
        <dbReference type="ChEBI" id="CHEBI:456216"/>
        <dbReference type="EC" id="6.6.1.1"/>
    </reaction>
</comment>
<dbReference type="Pfam" id="PF11965">
    <property type="entry name" value="DUF3479"/>
    <property type="match status" value="1"/>
</dbReference>
<evidence type="ECO:0000256" key="1">
    <source>
        <dbReference type="ARBA" id="ARBA00010851"/>
    </source>
</evidence>
<comment type="similarity">
    <text evidence="1">Belongs to the Mg-chelatase subunit H family.</text>
</comment>
<keyword evidence="6" id="KW-0067">ATP-binding</keyword>
<dbReference type="InterPro" id="IPR022571">
    <property type="entry name" value="Mg_chelatase_H_N"/>
</dbReference>
<sequence length="226" mass="25772">MPEVMKLNKLGSFTMENLGQSKSAVGDFMKKKKEEQGASFQDQMLKIVRTLPKILKYLPNDKAADARNFILSFQYWLGGSSDNLQNFLLLLSQEYVLDEPIADMKIAEPVEYPDTGIWHPLAPKYYTSLQEYLDWNSRRPDLAHLDKNAPTIGLVLQRSHLVSGDEAHYVAMVQELESRGAKVLPIFAGGFDFSVPVNDYFYFRGRRSCVPDWFCFGWWPCSSGSP</sequence>
<accession>A0A7S1JD21</accession>
<keyword evidence="5" id="KW-0547">Nucleotide-binding</keyword>
<dbReference type="GO" id="GO:0015979">
    <property type="term" value="P:photosynthesis"/>
    <property type="evidence" value="ECO:0007669"/>
    <property type="project" value="UniProtKB-KW"/>
</dbReference>
<keyword evidence="3" id="KW-0602">Photosynthesis</keyword>
<dbReference type="PANTHER" id="PTHR44119:SF1">
    <property type="entry name" value="MAGNESIUM-CHELATASE SUBUNIT CHLH, CHLOROPLASTIC"/>
    <property type="match status" value="1"/>
</dbReference>
<dbReference type="EMBL" id="HBGA01138875">
    <property type="protein sequence ID" value="CAD9039926.1"/>
    <property type="molecule type" value="Transcribed_RNA"/>
</dbReference>
<dbReference type="InterPro" id="IPR003672">
    <property type="entry name" value="CobN/Mg_chltase"/>
</dbReference>
<dbReference type="GO" id="GO:0005524">
    <property type="term" value="F:ATP binding"/>
    <property type="evidence" value="ECO:0007669"/>
    <property type="project" value="UniProtKB-KW"/>
</dbReference>
<evidence type="ECO:0000256" key="8">
    <source>
        <dbReference type="ARBA" id="ARBA00023444"/>
    </source>
</evidence>
<feature type="domain" description="CobN/magnesium chelatase" evidence="10">
    <location>
        <begin position="74"/>
        <end position="203"/>
    </location>
</feature>
<dbReference type="GO" id="GO:0015995">
    <property type="term" value="P:chlorophyll biosynthetic process"/>
    <property type="evidence" value="ECO:0007669"/>
    <property type="project" value="UniProtKB-KW"/>
</dbReference>
<keyword evidence="4" id="KW-0436">Ligase</keyword>
<dbReference type="PANTHER" id="PTHR44119">
    <property type="entry name" value="MAGNESIUM-CHELATASE SUBUNIT CHLH, CHLOROPLASTIC"/>
    <property type="match status" value="1"/>
</dbReference>
<reference evidence="12" key="1">
    <citation type="submission" date="2021-01" db="EMBL/GenBank/DDBJ databases">
        <authorList>
            <person name="Corre E."/>
            <person name="Pelletier E."/>
            <person name="Niang G."/>
            <person name="Scheremetjew M."/>
            <person name="Finn R."/>
            <person name="Kale V."/>
            <person name="Holt S."/>
            <person name="Cochrane G."/>
            <person name="Meng A."/>
            <person name="Brown T."/>
            <person name="Cohen L."/>
        </authorList>
    </citation>
    <scope>NUCLEOTIDE SEQUENCE</scope>
    <source>
        <strain evidence="12">NIES-381</strain>
    </source>
</reference>
<evidence type="ECO:0000256" key="9">
    <source>
        <dbReference type="ARBA" id="ARBA00048693"/>
    </source>
</evidence>
<dbReference type="AlphaFoldDB" id="A0A7S1JD21"/>
<evidence type="ECO:0000256" key="4">
    <source>
        <dbReference type="ARBA" id="ARBA00022598"/>
    </source>
</evidence>
<organism evidence="12">
    <name type="scientific">Eutreptiella gymnastica</name>
    <dbReference type="NCBI Taxonomy" id="73025"/>
    <lineage>
        <taxon>Eukaryota</taxon>
        <taxon>Discoba</taxon>
        <taxon>Euglenozoa</taxon>
        <taxon>Euglenida</taxon>
        <taxon>Spirocuta</taxon>
        <taxon>Euglenophyceae</taxon>
        <taxon>Eutreptiales</taxon>
        <taxon>Eutreptiaceae</taxon>
        <taxon>Eutreptiella</taxon>
    </lineage>
</organism>
<evidence type="ECO:0000256" key="7">
    <source>
        <dbReference type="ARBA" id="ARBA00023171"/>
    </source>
</evidence>